<evidence type="ECO:0008006" key="5">
    <source>
        <dbReference type="Google" id="ProtNLM"/>
    </source>
</evidence>
<dbReference type="Pfam" id="PF13517">
    <property type="entry name" value="FG-GAP_3"/>
    <property type="match status" value="1"/>
</dbReference>
<proteinExistence type="predicted"/>
<gene>
    <name evidence="3" type="ORF">AVW11_10490</name>
</gene>
<name>A0ABX3G8Y1_9ACTN</name>
<evidence type="ECO:0000256" key="1">
    <source>
        <dbReference type="ARBA" id="ARBA00022729"/>
    </source>
</evidence>
<keyword evidence="1" id="KW-0732">Signal</keyword>
<organism evidence="3 4">
    <name type="scientific">Streptomyces amritsarensis</name>
    <dbReference type="NCBI Taxonomy" id="681158"/>
    <lineage>
        <taxon>Bacteria</taxon>
        <taxon>Bacillati</taxon>
        <taxon>Actinomycetota</taxon>
        <taxon>Actinomycetes</taxon>
        <taxon>Kitasatosporales</taxon>
        <taxon>Streptomycetaceae</taxon>
        <taxon>Streptomyces</taxon>
    </lineage>
</organism>
<keyword evidence="4" id="KW-1185">Reference proteome</keyword>
<dbReference type="InterPro" id="IPR028994">
    <property type="entry name" value="Integrin_alpha_N"/>
</dbReference>
<accession>A0ABX3G8Y1</accession>
<comment type="caution">
    <text evidence="3">The sequence shown here is derived from an EMBL/GenBank/DDBJ whole genome shotgun (WGS) entry which is preliminary data.</text>
</comment>
<dbReference type="Proteomes" id="UP000187151">
    <property type="component" value="Unassembled WGS sequence"/>
</dbReference>
<reference evidence="3 4" key="1">
    <citation type="submission" date="2016-01" db="EMBL/GenBank/DDBJ databases">
        <title>Streptomyces amritsarensis strain MTCC 11845 genome sequencing and assembly.</title>
        <authorList>
            <person name="Sharma D."/>
            <person name="Nair G.R."/>
            <person name="Kaur G."/>
            <person name="Manhas R.K."/>
            <person name="Mayilraj S."/>
        </authorList>
    </citation>
    <scope>NUCLEOTIDE SEQUENCE [LARGE SCALE GENOMIC DNA]</scope>
    <source>
        <strain evidence="3 4">MTCC 11845</strain>
    </source>
</reference>
<dbReference type="InterPro" id="IPR013517">
    <property type="entry name" value="FG-GAP"/>
</dbReference>
<evidence type="ECO:0000313" key="3">
    <source>
        <dbReference type="EMBL" id="OLZ69205.1"/>
    </source>
</evidence>
<evidence type="ECO:0000256" key="2">
    <source>
        <dbReference type="SAM" id="MobiDB-lite"/>
    </source>
</evidence>
<dbReference type="SUPFAM" id="SSF69318">
    <property type="entry name" value="Integrin alpha N-terminal domain"/>
    <property type="match status" value="1"/>
</dbReference>
<feature type="region of interest" description="Disordered" evidence="2">
    <location>
        <begin position="104"/>
        <end position="148"/>
    </location>
</feature>
<dbReference type="Gene3D" id="2.40.128.340">
    <property type="match status" value="2"/>
</dbReference>
<dbReference type="EMBL" id="MQUR01000017">
    <property type="protein sequence ID" value="OLZ69205.1"/>
    <property type="molecule type" value="Genomic_DNA"/>
</dbReference>
<evidence type="ECO:0000313" key="4">
    <source>
        <dbReference type="Proteomes" id="UP000187151"/>
    </source>
</evidence>
<feature type="compositionally biased region" description="Low complexity" evidence="2">
    <location>
        <begin position="129"/>
        <end position="147"/>
    </location>
</feature>
<dbReference type="RefSeq" id="WP_076043845.1">
    <property type="nucleotide sequence ID" value="NZ_MQUR01000017.1"/>
</dbReference>
<protein>
    <recommendedName>
        <fullName evidence="5">VCBS repeat-containing protein</fullName>
    </recommendedName>
</protein>
<sequence>MTWRKDGRDLTLTWPKPLPVPTLDGNSATYPEVLRGVDLRVAADATGFSHQLVVKTREAASDPALASIDFGLKGNGVTLRKEQNGELKAFDPAGQPLFSSAKPQMWDSGADQPLPTAPAKSFAESALKQSAPAQAPSTAAATPTAPSVDRVPAVDGISLRTKEADLGVELKGDRLTLTTDRKLLTAPDTKFPVVIDPIWRDDWKSAWALAYKHNGIAGSAGKSYWNGGNLSRDARVGCSKDPDYSYALVCAKTFFQIGMGHLARKQILDSTFRIQQKHSGSWNCQSGEIQIWDTDTITGSTSWNNQPAWKRMVDSSSQSYGGRNCTSDGSFLELDVTSAVSDANGDGRSDMATVYDFGNHTTALYTLRANEGGGFMEPVLAFNSGLRNFNAASAQWVAGDFNTDGRDDLVALYGYDDGANALFTFLGQADGTFKSLPRSAYVAPGNWDAFKAKLVAGDFNGDGRDDILALYGSGDGTVAAYTLLARPDGGFADPVKSWTRKPGDWNYNASRLTSGDYNGDGRADAAIMFDYGNGRSALFTLTGRPDGGLNDDFVSWTRESGWWGSSLGNLVSGDTDKDGRADVSVMYNTAKGATSAYTFKARPDGGFNEHLRSWEAAAGTW</sequence>